<organism evidence="7 8">
    <name type="scientific">Candidatus Shapirobacteria bacterium GW2011_GWE2_38_30</name>
    <dbReference type="NCBI Taxonomy" id="1618490"/>
    <lineage>
        <taxon>Bacteria</taxon>
        <taxon>Candidatus Shapironibacteriota</taxon>
    </lineage>
</organism>
<dbReference type="PROSITE" id="PS00409">
    <property type="entry name" value="PROKAR_NTER_METHYL"/>
    <property type="match status" value="1"/>
</dbReference>
<dbReference type="InterPro" id="IPR000983">
    <property type="entry name" value="Bac_GSPG_pilin"/>
</dbReference>
<dbReference type="AlphaFoldDB" id="A0A0G0K2W2"/>
<accession>A0A0G0K2W2</accession>
<comment type="subcellular location">
    <subcellularLocation>
        <location evidence="1">Membrane</location>
        <topology evidence="1">Single-pass membrane protein</topology>
    </subcellularLocation>
</comment>
<evidence type="ECO:0000256" key="1">
    <source>
        <dbReference type="ARBA" id="ARBA00004167"/>
    </source>
</evidence>
<dbReference type="NCBIfam" id="TIGR02532">
    <property type="entry name" value="IV_pilin_GFxxxE"/>
    <property type="match status" value="1"/>
</dbReference>
<evidence type="ECO:0000256" key="4">
    <source>
        <dbReference type="ARBA" id="ARBA00022989"/>
    </source>
</evidence>
<dbReference type="InterPro" id="IPR012902">
    <property type="entry name" value="N_methyl_site"/>
</dbReference>
<evidence type="ECO:0000256" key="2">
    <source>
        <dbReference type="ARBA" id="ARBA00022481"/>
    </source>
</evidence>
<reference evidence="7 8" key="1">
    <citation type="journal article" date="2015" name="Nature">
        <title>rRNA introns, odd ribosomes, and small enigmatic genomes across a large radiation of phyla.</title>
        <authorList>
            <person name="Brown C.T."/>
            <person name="Hug L.A."/>
            <person name="Thomas B.C."/>
            <person name="Sharon I."/>
            <person name="Castelle C.J."/>
            <person name="Singh A."/>
            <person name="Wilkins M.J."/>
            <person name="Williams K.H."/>
            <person name="Banfield J.F."/>
        </authorList>
    </citation>
    <scope>NUCLEOTIDE SEQUENCE [LARGE SCALE GENOMIC DNA]</scope>
</reference>
<evidence type="ECO:0000313" key="8">
    <source>
        <dbReference type="Proteomes" id="UP000034406"/>
    </source>
</evidence>
<dbReference type="PANTHER" id="PTHR30093:SF44">
    <property type="entry name" value="TYPE II SECRETION SYSTEM CORE PROTEIN G"/>
    <property type="match status" value="1"/>
</dbReference>
<dbReference type="STRING" id="1618490.US90_C0011G0018"/>
<comment type="caution">
    <text evidence="7">The sequence shown here is derived from an EMBL/GenBank/DDBJ whole genome shotgun (WGS) entry which is preliminary data.</text>
</comment>
<gene>
    <name evidence="7" type="ORF">US90_C0011G0018</name>
</gene>
<feature type="transmembrane region" description="Helical" evidence="6">
    <location>
        <begin position="12"/>
        <end position="32"/>
    </location>
</feature>
<name>A0A0G0K2W2_9BACT</name>
<dbReference type="GO" id="GO:0015628">
    <property type="term" value="P:protein secretion by the type II secretion system"/>
    <property type="evidence" value="ECO:0007669"/>
    <property type="project" value="InterPro"/>
</dbReference>
<keyword evidence="4 6" id="KW-1133">Transmembrane helix</keyword>
<dbReference type="EMBL" id="LBUT01000011">
    <property type="protein sequence ID" value="KKQ69795.1"/>
    <property type="molecule type" value="Genomic_DNA"/>
</dbReference>
<evidence type="ECO:0000256" key="3">
    <source>
        <dbReference type="ARBA" id="ARBA00022692"/>
    </source>
</evidence>
<evidence type="ECO:0000256" key="5">
    <source>
        <dbReference type="ARBA" id="ARBA00023136"/>
    </source>
</evidence>
<evidence type="ECO:0000256" key="6">
    <source>
        <dbReference type="SAM" id="Phobius"/>
    </source>
</evidence>
<keyword evidence="5 6" id="KW-0472">Membrane</keyword>
<keyword evidence="3 6" id="KW-0812">Transmembrane</keyword>
<dbReference type="PRINTS" id="PR00813">
    <property type="entry name" value="BCTERIALGSPG"/>
</dbReference>
<sequence length="152" mass="16556">MHDYQIYKNKGFTLIELLVAISIIATLTAILLPNFMGARERAKDSQKKQDMTAVKNALRLYYNDRQSYPPGSQVTGIGVTLGSYLPSASGIGYTYYYSQVNNGDGFQLCVPLEAATGEDVADSQMRCAITNTVCGAGITDSTSEKWFVVCAN</sequence>
<dbReference type="GO" id="GO:0015627">
    <property type="term" value="C:type II protein secretion system complex"/>
    <property type="evidence" value="ECO:0007669"/>
    <property type="project" value="InterPro"/>
</dbReference>
<evidence type="ECO:0000313" key="7">
    <source>
        <dbReference type="EMBL" id="KKQ69795.1"/>
    </source>
</evidence>
<dbReference type="InterPro" id="IPR045584">
    <property type="entry name" value="Pilin-like"/>
</dbReference>
<dbReference type="Proteomes" id="UP000034406">
    <property type="component" value="Unassembled WGS sequence"/>
</dbReference>
<proteinExistence type="predicted"/>
<dbReference type="PANTHER" id="PTHR30093">
    <property type="entry name" value="GENERAL SECRETION PATHWAY PROTEIN G"/>
    <property type="match status" value="1"/>
</dbReference>
<keyword evidence="2" id="KW-0488">Methylation</keyword>
<protein>
    <recommendedName>
        <fullName evidence="9">General secretion pathway protein G</fullName>
    </recommendedName>
</protein>
<evidence type="ECO:0008006" key="9">
    <source>
        <dbReference type="Google" id="ProtNLM"/>
    </source>
</evidence>
<dbReference type="Pfam" id="PF07963">
    <property type="entry name" value="N_methyl"/>
    <property type="match status" value="1"/>
</dbReference>
<dbReference type="Gene3D" id="3.30.700.10">
    <property type="entry name" value="Glycoprotein, Type 4 Pilin"/>
    <property type="match status" value="1"/>
</dbReference>
<dbReference type="GO" id="GO:0016020">
    <property type="term" value="C:membrane"/>
    <property type="evidence" value="ECO:0007669"/>
    <property type="project" value="UniProtKB-SubCell"/>
</dbReference>
<dbReference type="SUPFAM" id="SSF54523">
    <property type="entry name" value="Pili subunits"/>
    <property type="match status" value="1"/>
</dbReference>